<dbReference type="InterPro" id="IPR017900">
    <property type="entry name" value="4Fe4S_Fe_S_CS"/>
</dbReference>
<dbReference type="InterPro" id="IPR017896">
    <property type="entry name" value="4Fe4S_Fe-S-bd"/>
</dbReference>
<keyword evidence="2" id="KW-0004">4Fe-4S</keyword>
<gene>
    <name evidence="9" type="ordered locus">Despr_1763</name>
</gene>
<dbReference type="SUPFAM" id="SSF54862">
    <property type="entry name" value="4Fe-4S ferredoxins"/>
    <property type="match status" value="1"/>
</dbReference>
<dbReference type="PROSITE" id="PS00198">
    <property type="entry name" value="4FE4S_FER_1"/>
    <property type="match status" value="2"/>
</dbReference>
<dbReference type="GO" id="GO:0046872">
    <property type="term" value="F:metal ion binding"/>
    <property type="evidence" value="ECO:0007669"/>
    <property type="project" value="UniProtKB-KW"/>
</dbReference>
<accession>A0A7U3YM52</accession>
<dbReference type="PANTHER" id="PTHR43687:SF6">
    <property type="entry name" value="L-ASPARTATE SEMIALDEHYDE SULFURTRANSFERASE IRON-SULFUR SUBUNIT"/>
    <property type="match status" value="1"/>
</dbReference>
<dbReference type="PANTHER" id="PTHR43687">
    <property type="entry name" value="ADENYLYLSULFATE REDUCTASE, BETA SUBUNIT"/>
    <property type="match status" value="1"/>
</dbReference>
<evidence type="ECO:0000256" key="3">
    <source>
        <dbReference type="ARBA" id="ARBA00022723"/>
    </source>
</evidence>
<reference evidence="9 10" key="1">
    <citation type="journal article" date="2011" name="Stand. Genomic Sci.">
        <title>Complete genome sequence of Desulfobulbus propionicus type strain (1pr3).</title>
        <authorList>
            <person name="Pagani I."/>
            <person name="Lapidus A."/>
            <person name="Nolan M."/>
            <person name="Lucas S."/>
            <person name="Hammon N."/>
            <person name="Deshpande S."/>
            <person name="Cheng J.F."/>
            <person name="Chertkov O."/>
            <person name="Davenport K."/>
            <person name="Tapia R."/>
            <person name="Han C."/>
            <person name="Goodwin L."/>
            <person name="Pitluck S."/>
            <person name="Liolios K."/>
            <person name="Mavromatis K."/>
            <person name="Ivanova N."/>
            <person name="Mikhailova N."/>
            <person name="Pati A."/>
            <person name="Chen A."/>
            <person name="Palaniappan K."/>
            <person name="Land M."/>
            <person name="Hauser L."/>
            <person name="Chang Y.J."/>
            <person name="Jeffries C.D."/>
            <person name="Detter J.C."/>
            <person name="Brambilla E."/>
            <person name="Kannan K.P."/>
            <person name="Djao O.D."/>
            <person name="Rohde M."/>
            <person name="Pukall R."/>
            <person name="Spring S."/>
            <person name="Goker M."/>
            <person name="Sikorski J."/>
            <person name="Woyke T."/>
            <person name="Bristow J."/>
            <person name="Eisen J.A."/>
            <person name="Markowitz V."/>
            <person name="Hugenholtz P."/>
            <person name="Kyrpides N.C."/>
            <person name="Klenk H.P."/>
        </authorList>
    </citation>
    <scope>NUCLEOTIDE SEQUENCE [LARGE SCALE GENOMIC DNA]</scope>
    <source>
        <strain evidence="10">ATCC 33891 / DSM 2032 / 1pr3</strain>
    </source>
</reference>
<evidence type="ECO:0000256" key="2">
    <source>
        <dbReference type="ARBA" id="ARBA00022485"/>
    </source>
</evidence>
<feature type="domain" description="4Fe-4S ferredoxin-type" evidence="8">
    <location>
        <begin position="283"/>
        <end position="312"/>
    </location>
</feature>
<sequence length="443" mass="49454">MGHVIGKDLYRQLGRRLDQAPVRTPWTPVFRQLVEALYEPAEAALVIRLPYRPSTLERIARMTGEPEQRLRPMLEGLCAKGLVLDIWNGARYLYMVSPLVIGFFEFTMMRTGPELPLARWAELFERYMFKEKAFLAANFGDGQRVSVMRALPHEQTLGDHVEILDYEKASALVEDQSEFALGLCSCRHEKHHLGREPCRTPMETCTSMGSGAQFLIRNGFAHPIDKAQMRDILARSRDMGLTLSTDNVRQGAGFICHCCGCCCNLLRGIRETGYPGILVTSSFEAQVDSSRCQGCGLCAQACPIQAIWMEPANDPARPAKKIARIGSFCLGCGVCALRCPTGALKLHERQQQVVHPEDSFERVILQALERDTLNTLLFDNPASRTQAFMRGLVGGFLRLSPVKRALLGDTLRSRFLSALRRLAGPVENLCVTPTVTAAKDRER</sequence>
<dbReference type="InterPro" id="IPR050572">
    <property type="entry name" value="Fe-S_Ferredoxin"/>
</dbReference>
<organism evidence="9 10">
    <name type="scientific">Desulfobulbus propionicus (strain ATCC 33891 / DSM 2032 / VKM B-1956 / 1pr3)</name>
    <dbReference type="NCBI Taxonomy" id="577650"/>
    <lineage>
        <taxon>Bacteria</taxon>
        <taxon>Pseudomonadati</taxon>
        <taxon>Thermodesulfobacteriota</taxon>
        <taxon>Desulfobulbia</taxon>
        <taxon>Desulfobulbales</taxon>
        <taxon>Desulfobulbaceae</taxon>
        <taxon>Desulfobulbus</taxon>
    </lineage>
</organism>
<dbReference type="Gene3D" id="3.30.70.3270">
    <property type="match status" value="1"/>
</dbReference>
<evidence type="ECO:0000256" key="4">
    <source>
        <dbReference type="ARBA" id="ARBA00022737"/>
    </source>
</evidence>
<keyword evidence="4" id="KW-0677">Repeat</keyword>
<dbReference type="Proteomes" id="UP000006365">
    <property type="component" value="Chromosome"/>
</dbReference>
<keyword evidence="3" id="KW-0479">Metal-binding</keyword>
<dbReference type="AlphaFoldDB" id="A0A7U3YM52"/>
<keyword evidence="1" id="KW-0813">Transport</keyword>
<keyword evidence="10" id="KW-1185">Reference proteome</keyword>
<dbReference type="PROSITE" id="PS51379">
    <property type="entry name" value="4FE4S_FER_2"/>
    <property type="match status" value="2"/>
</dbReference>
<keyword evidence="6" id="KW-0408">Iron</keyword>
<evidence type="ECO:0000256" key="7">
    <source>
        <dbReference type="ARBA" id="ARBA00023014"/>
    </source>
</evidence>
<keyword evidence="7" id="KW-0411">Iron-sulfur</keyword>
<proteinExistence type="predicted"/>
<evidence type="ECO:0000313" key="9">
    <source>
        <dbReference type="EMBL" id="ADW17913.1"/>
    </source>
</evidence>
<evidence type="ECO:0000256" key="1">
    <source>
        <dbReference type="ARBA" id="ARBA00022448"/>
    </source>
</evidence>
<dbReference type="Pfam" id="PF12838">
    <property type="entry name" value="Fer4_7"/>
    <property type="match status" value="1"/>
</dbReference>
<name>A0A7U3YM52_DESPD</name>
<evidence type="ECO:0000313" key="10">
    <source>
        <dbReference type="Proteomes" id="UP000006365"/>
    </source>
</evidence>
<dbReference type="EMBL" id="CP002364">
    <property type="protein sequence ID" value="ADW17913.1"/>
    <property type="molecule type" value="Genomic_DNA"/>
</dbReference>
<dbReference type="KEGG" id="dpr:Despr_1763"/>
<feature type="domain" description="4Fe-4S ferredoxin-type" evidence="8">
    <location>
        <begin position="320"/>
        <end position="349"/>
    </location>
</feature>
<evidence type="ECO:0000256" key="5">
    <source>
        <dbReference type="ARBA" id="ARBA00022982"/>
    </source>
</evidence>
<keyword evidence="5" id="KW-0249">Electron transport</keyword>
<dbReference type="RefSeq" id="WP_015724454.1">
    <property type="nucleotide sequence ID" value="NC_014972.1"/>
</dbReference>
<evidence type="ECO:0000259" key="8">
    <source>
        <dbReference type="PROSITE" id="PS51379"/>
    </source>
</evidence>
<protein>
    <submittedName>
        <fullName evidence="9">4Fe-4S ferredoxin iron-sulfur binding domain protein</fullName>
    </submittedName>
</protein>
<evidence type="ECO:0000256" key="6">
    <source>
        <dbReference type="ARBA" id="ARBA00023004"/>
    </source>
</evidence>
<dbReference type="GO" id="GO:0051539">
    <property type="term" value="F:4 iron, 4 sulfur cluster binding"/>
    <property type="evidence" value="ECO:0007669"/>
    <property type="project" value="UniProtKB-KW"/>
</dbReference>